<dbReference type="AlphaFoldDB" id="A0A8T6QND7"/>
<organism evidence="1">
    <name type="scientific">Lyngbya confervoides BDU141951</name>
    <dbReference type="NCBI Taxonomy" id="1574623"/>
    <lineage>
        <taxon>Bacteria</taxon>
        <taxon>Bacillati</taxon>
        <taxon>Cyanobacteriota</taxon>
        <taxon>Cyanophyceae</taxon>
        <taxon>Oscillatoriophycideae</taxon>
        <taxon>Oscillatoriales</taxon>
        <taxon>Microcoleaceae</taxon>
        <taxon>Lyngbya</taxon>
    </lineage>
</organism>
<sequence length="293" mass="33082">MISSDLMHLEASISRLDRNQVQLDLALADESMLKSLLVNCAAAIARAHQIGQIRIAIGPPASTAGLEHIDAVIEYEHVWCMPSTGAPSGEDLSVRDLQSLTRCQSDLKTLAWRVNLSEAIALLQHGGFDEEQIQRILQLPYEGWHRSWWDTLEPSGQLGIPFQRWFRTRCYSDGTYTLQYTDHYLQDAPRCFRGVWQQVPLMISHRSGQFGEILTGLRKAKHALKTDRCLLLTDELTDLEAEGYIRQGVSLYSLHQSAETETSLCQRCDRVQCPMSDRADTPILNCKAFLAHS</sequence>
<reference evidence="1" key="3">
    <citation type="submission" date="2020-02" db="EMBL/GenBank/DDBJ databases">
        <authorList>
            <person name="Sarangi A.N."/>
            <person name="Ghosh S."/>
            <person name="Mukherjee M."/>
            <person name="Tripathy S."/>
        </authorList>
    </citation>
    <scope>NUCLEOTIDE SEQUENCE</scope>
    <source>
        <strain evidence="1">BDU141951</strain>
    </source>
</reference>
<name>A0A8T6QND7_9CYAN</name>
<accession>A0A8T6QND7</accession>
<comment type="caution">
    <text evidence="1">The sequence shown here is derived from an EMBL/GenBank/DDBJ whole genome shotgun (WGS) entry which is preliminary data.</text>
</comment>
<proteinExistence type="predicted"/>
<evidence type="ECO:0000313" key="1">
    <source>
        <dbReference type="EMBL" id="NEV66346.1"/>
    </source>
</evidence>
<reference evidence="1" key="2">
    <citation type="journal article" date="2015" name="Genome Announc.">
        <title>Draft Genome Sequence of Filamentous Marine Cyanobacterium Lyngbya confervoides Strain BDU141951.</title>
        <authorList>
            <person name="Chandrababunaidu M.M."/>
            <person name="Sen D."/>
            <person name="Tripathy S."/>
        </authorList>
    </citation>
    <scope>NUCLEOTIDE SEQUENCE</scope>
    <source>
        <strain evidence="1">BDU141951</strain>
    </source>
</reference>
<gene>
    <name evidence="1" type="ORF">QQ91_004360</name>
</gene>
<reference evidence="1" key="1">
    <citation type="submission" date="2014-11" db="EMBL/GenBank/DDBJ databases">
        <authorList>
            <person name="Malar M.C."/>
            <person name="Sen D."/>
            <person name="Tripathy S."/>
        </authorList>
    </citation>
    <scope>NUCLEOTIDE SEQUENCE</scope>
    <source>
        <strain evidence="1">BDU141951</strain>
    </source>
</reference>
<protein>
    <submittedName>
        <fullName evidence="1">Uncharacterized protein</fullName>
    </submittedName>
</protein>
<dbReference type="EMBL" id="JTHE02000003">
    <property type="protein sequence ID" value="NEV66346.1"/>
    <property type="molecule type" value="Genomic_DNA"/>
</dbReference>